<comment type="caution">
    <text evidence="2">The sequence shown here is derived from an EMBL/GenBank/DDBJ whole genome shotgun (WGS) entry which is preliminary data.</text>
</comment>
<feature type="region of interest" description="Disordered" evidence="1">
    <location>
        <begin position="1"/>
        <end position="226"/>
    </location>
</feature>
<organism evidence="2 3">
    <name type="scientific">Parelaphostrongylus tenuis</name>
    <name type="common">Meningeal worm</name>
    <dbReference type="NCBI Taxonomy" id="148309"/>
    <lineage>
        <taxon>Eukaryota</taxon>
        <taxon>Metazoa</taxon>
        <taxon>Ecdysozoa</taxon>
        <taxon>Nematoda</taxon>
        <taxon>Chromadorea</taxon>
        <taxon>Rhabditida</taxon>
        <taxon>Rhabditina</taxon>
        <taxon>Rhabditomorpha</taxon>
        <taxon>Strongyloidea</taxon>
        <taxon>Metastrongylidae</taxon>
        <taxon>Parelaphostrongylus</taxon>
    </lineage>
</organism>
<feature type="compositionally biased region" description="Basic residues" evidence="1">
    <location>
        <begin position="1"/>
        <end position="11"/>
    </location>
</feature>
<reference evidence="2" key="1">
    <citation type="submission" date="2021-06" db="EMBL/GenBank/DDBJ databases">
        <title>Parelaphostrongylus tenuis whole genome reference sequence.</title>
        <authorList>
            <person name="Garwood T.J."/>
            <person name="Larsen P.A."/>
            <person name="Fountain-Jones N.M."/>
            <person name="Garbe J.R."/>
            <person name="Macchietto M.G."/>
            <person name="Kania S.A."/>
            <person name="Gerhold R.W."/>
            <person name="Richards J.E."/>
            <person name="Wolf T.M."/>
        </authorList>
    </citation>
    <scope>NUCLEOTIDE SEQUENCE</scope>
    <source>
        <strain evidence="2">MNPRO001-30</strain>
        <tissue evidence="2">Meninges</tissue>
    </source>
</reference>
<dbReference type="EMBL" id="JAHQIW010001989">
    <property type="protein sequence ID" value="KAJ1354160.1"/>
    <property type="molecule type" value="Genomic_DNA"/>
</dbReference>
<gene>
    <name evidence="2" type="ORF">KIN20_010997</name>
</gene>
<feature type="compositionally biased region" description="Low complexity" evidence="1">
    <location>
        <begin position="118"/>
        <end position="139"/>
    </location>
</feature>
<accession>A0AAD5QM66</accession>
<sequence>MHATGRGKKSEHRQYKLKDAPTEGHKPKPPRQRGRTSYPWIKQLVKAQQPYKSNKSSKQKSVQKGALEEGQQRMSSGKTQPIVEESEEGTSNRPTMNVPVNEDHNSASSLKSNRAKRSSSNQVSQHSSSSLSPHTGQSSDFSNGTVETPETRTLSSTDQRGTTPTNSTMTSSNASTTPTSCTSTATNSQITTRSEKSETSTDDYASRKRSARNEMRKLNKRKPRKP</sequence>
<evidence type="ECO:0000313" key="3">
    <source>
        <dbReference type="Proteomes" id="UP001196413"/>
    </source>
</evidence>
<name>A0AAD5QM66_PARTN</name>
<feature type="compositionally biased region" description="Low complexity" evidence="1">
    <location>
        <begin position="162"/>
        <end position="188"/>
    </location>
</feature>
<protein>
    <submittedName>
        <fullName evidence="2">Uncharacterized protein</fullName>
    </submittedName>
</protein>
<keyword evidence="3" id="KW-1185">Reference proteome</keyword>
<dbReference type="Proteomes" id="UP001196413">
    <property type="component" value="Unassembled WGS sequence"/>
</dbReference>
<feature type="compositionally biased region" description="Polar residues" evidence="1">
    <location>
        <begin position="140"/>
        <end position="161"/>
    </location>
</feature>
<feature type="compositionally biased region" description="Basic and acidic residues" evidence="1">
    <location>
        <begin position="12"/>
        <end position="26"/>
    </location>
</feature>
<evidence type="ECO:0000256" key="1">
    <source>
        <dbReference type="SAM" id="MobiDB-lite"/>
    </source>
</evidence>
<feature type="compositionally biased region" description="Low complexity" evidence="1">
    <location>
        <begin position="48"/>
        <end position="64"/>
    </location>
</feature>
<dbReference type="AlphaFoldDB" id="A0AAD5QM66"/>
<proteinExistence type="predicted"/>
<evidence type="ECO:0000313" key="2">
    <source>
        <dbReference type="EMBL" id="KAJ1354160.1"/>
    </source>
</evidence>